<dbReference type="Proteomes" id="UP000824540">
    <property type="component" value="Unassembled WGS sequence"/>
</dbReference>
<evidence type="ECO:0000256" key="6">
    <source>
        <dbReference type="ARBA" id="ARBA00022833"/>
    </source>
</evidence>
<evidence type="ECO:0000256" key="13">
    <source>
        <dbReference type="PROSITE-ProRule" id="PRU00453"/>
    </source>
</evidence>
<dbReference type="PROSITE" id="PS51083">
    <property type="entry name" value="ZF_HIT"/>
    <property type="match status" value="1"/>
</dbReference>
<feature type="region of interest" description="Disordered" evidence="14">
    <location>
        <begin position="253"/>
        <end position="315"/>
    </location>
</feature>
<keyword evidence="3" id="KW-0597">Phosphoprotein</keyword>
<comment type="subunit">
    <text evidence="10">Interacts with FBL, SNU13, NOP58, NUFIP1, RUVBL1, RUVBL2 and TAF9. Interacts (via HIT-type zinc finger) with the RUVBL1/RUVBL2 complex in the presence of ADP.</text>
</comment>
<dbReference type="PANTHER" id="PTHR13483:SF3">
    <property type="entry name" value="BOX C_D SNORNA PROTEIN 1"/>
    <property type="match status" value="1"/>
</dbReference>
<keyword evidence="1" id="KW-1017">Isopeptide bond</keyword>
<dbReference type="CDD" id="cd23023">
    <property type="entry name" value="zf-HIT_BCD1"/>
    <property type="match status" value="1"/>
</dbReference>
<sequence>METLIVPEKHDECTMEEMKGRKRKMSLANCDTCGTEEARYRCPGCSKHSCSLPCVKKHKSDFGCSGVRDKTAFVPLSKFDEMNLLSGFWKIQADWRTVHTETPALSGLKPPKVAEQFFWHLKLLFPQSGVEYTKSRLKAYVLAAPDLVKVFMKAENRRHNSLRYHELDLQKSLRDNLRFKVLIEYPVLHVTLKGHWESYALLAQGSRREPTIGMAVKPPLLRDEHKEPVGMVARPLLPGDDSKGPGVGVATCPSMPGDESEGAKVTVKKKLSVHGEDGGEVQPHPGPMRTTAGTGRDEADDEIEEGEIRDDVEDD</sequence>
<evidence type="ECO:0000256" key="11">
    <source>
        <dbReference type="ARBA" id="ARBA00068630"/>
    </source>
</evidence>
<dbReference type="InterPro" id="IPR057721">
    <property type="entry name" value="BCD1_alpha/beta"/>
</dbReference>
<dbReference type="GO" id="GO:0000492">
    <property type="term" value="P:box C/D snoRNP assembly"/>
    <property type="evidence" value="ECO:0007669"/>
    <property type="project" value="TreeGrafter"/>
</dbReference>
<evidence type="ECO:0000256" key="2">
    <source>
        <dbReference type="ARBA" id="ARBA00022517"/>
    </source>
</evidence>
<dbReference type="PANTHER" id="PTHR13483">
    <property type="entry name" value="BOX C_D SNORNA PROTEIN 1-RELATED"/>
    <property type="match status" value="1"/>
</dbReference>
<dbReference type="FunFam" id="3.30.60.190:FF:000001">
    <property type="entry name" value="box C/D snoRNA protein 1"/>
    <property type="match status" value="1"/>
</dbReference>
<evidence type="ECO:0000256" key="12">
    <source>
        <dbReference type="ARBA" id="ARBA00077531"/>
    </source>
</evidence>
<dbReference type="OrthoDB" id="272357at2759"/>
<organism evidence="16 17">
    <name type="scientific">Albula glossodonta</name>
    <name type="common">roundjaw bonefish</name>
    <dbReference type="NCBI Taxonomy" id="121402"/>
    <lineage>
        <taxon>Eukaryota</taxon>
        <taxon>Metazoa</taxon>
        <taxon>Chordata</taxon>
        <taxon>Craniata</taxon>
        <taxon>Vertebrata</taxon>
        <taxon>Euteleostomi</taxon>
        <taxon>Actinopterygii</taxon>
        <taxon>Neopterygii</taxon>
        <taxon>Teleostei</taxon>
        <taxon>Albuliformes</taxon>
        <taxon>Albulidae</taxon>
        <taxon>Albula</taxon>
    </lineage>
</organism>
<evidence type="ECO:0000313" key="17">
    <source>
        <dbReference type="Proteomes" id="UP000824540"/>
    </source>
</evidence>
<feature type="domain" description="HIT-type" evidence="15">
    <location>
        <begin position="30"/>
        <end position="64"/>
    </location>
</feature>
<evidence type="ECO:0000256" key="9">
    <source>
        <dbReference type="ARBA" id="ARBA00049654"/>
    </source>
</evidence>
<gene>
    <name evidence="16" type="ORF">JZ751_014178</name>
</gene>
<dbReference type="SUPFAM" id="SSF144232">
    <property type="entry name" value="HIT/MYND zinc finger-like"/>
    <property type="match status" value="1"/>
</dbReference>
<evidence type="ECO:0000256" key="8">
    <source>
        <dbReference type="ARBA" id="ARBA00049598"/>
    </source>
</evidence>
<evidence type="ECO:0000256" key="4">
    <source>
        <dbReference type="ARBA" id="ARBA00022723"/>
    </source>
</evidence>
<feature type="compositionally biased region" description="Acidic residues" evidence="14">
    <location>
        <begin position="298"/>
        <end position="315"/>
    </location>
</feature>
<proteinExistence type="inferred from homology"/>
<comment type="function">
    <text evidence="8">Required for box C/D snoRNAs accumulation involved in snoRNA processing, snoRNA transport to the nucleolus and ribosome biogenesis.</text>
</comment>
<keyword evidence="17" id="KW-1185">Reference proteome</keyword>
<dbReference type="Gene3D" id="3.30.60.190">
    <property type="match status" value="1"/>
</dbReference>
<evidence type="ECO:0000313" key="16">
    <source>
        <dbReference type="EMBL" id="KAG9343199.1"/>
    </source>
</evidence>
<dbReference type="Pfam" id="PF25790">
    <property type="entry name" value="BCD1"/>
    <property type="match status" value="1"/>
</dbReference>
<dbReference type="GO" id="GO:0048254">
    <property type="term" value="P:snoRNA localization"/>
    <property type="evidence" value="ECO:0007669"/>
    <property type="project" value="TreeGrafter"/>
</dbReference>
<evidence type="ECO:0000256" key="14">
    <source>
        <dbReference type="SAM" id="MobiDB-lite"/>
    </source>
</evidence>
<evidence type="ECO:0000256" key="1">
    <source>
        <dbReference type="ARBA" id="ARBA00022499"/>
    </source>
</evidence>
<evidence type="ECO:0000256" key="5">
    <source>
        <dbReference type="ARBA" id="ARBA00022771"/>
    </source>
</evidence>
<dbReference type="EMBL" id="JAFBMS010000024">
    <property type="protein sequence ID" value="KAG9343199.1"/>
    <property type="molecule type" value="Genomic_DNA"/>
</dbReference>
<dbReference type="Pfam" id="PF04438">
    <property type="entry name" value="zf-HIT"/>
    <property type="match status" value="1"/>
</dbReference>
<evidence type="ECO:0000259" key="15">
    <source>
        <dbReference type="PROSITE" id="PS51083"/>
    </source>
</evidence>
<dbReference type="GO" id="GO:0000463">
    <property type="term" value="P:maturation of LSU-rRNA from tricistronic rRNA transcript (SSU-rRNA, 5.8S rRNA, LSU-rRNA)"/>
    <property type="evidence" value="ECO:0007669"/>
    <property type="project" value="TreeGrafter"/>
</dbReference>
<keyword evidence="4" id="KW-0479">Metal-binding</keyword>
<protein>
    <recommendedName>
        <fullName evidence="11">Box C/D snoRNA protein 1</fullName>
    </recommendedName>
    <alternativeName>
        <fullName evidence="12">Zinc finger HIT domain-containing protein 6</fullName>
    </alternativeName>
</protein>
<keyword evidence="5 13" id="KW-0863">Zinc-finger</keyword>
<dbReference type="GO" id="GO:0005634">
    <property type="term" value="C:nucleus"/>
    <property type="evidence" value="ECO:0007669"/>
    <property type="project" value="TreeGrafter"/>
</dbReference>
<keyword evidence="6" id="KW-0862">Zinc</keyword>
<comment type="caution">
    <text evidence="16">The sequence shown here is derived from an EMBL/GenBank/DDBJ whole genome shotgun (WGS) entry which is preliminary data.</text>
</comment>
<dbReference type="GO" id="GO:0008270">
    <property type="term" value="F:zinc ion binding"/>
    <property type="evidence" value="ECO:0007669"/>
    <property type="project" value="UniProtKB-UniRule"/>
</dbReference>
<accession>A0A8T2NSL8</accession>
<dbReference type="InterPro" id="IPR051639">
    <property type="entry name" value="BCD1"/>
</dbReference>
<keyword evidence="7" id="KW-0832">Ubl conjugation</keyword>
<dbReference type="AlphaFoldDB" id="A0A8T2NSL8"/>
<evidence type="ECO:0000256" key="7">
    <source>
        <dbReference type="ARBA" id="ARBA00022843"/>
    </source>
</evidence>
<reference evidence="16" key="1">
    <citation type="thesis" date="2021" institute="BYU ScholarsArchive" country="Provo, UT, USA">
        <title>Applications of and Algorithms for Genome Assembly and Genomic Analyses with an Emphasis on Marine Teleosts.</title>
        <authorList>
            <person name="Pickett B.D."/>
        </authorList>
    </citation>
    <scope>NUCLEOTIDE SEQUENCE</scope>
    <source>
        <strain evidence="16">HI-2016</strain>
    </source>
</reference>
<dbReference type="InterPro" id="IPR007529">
    <property type="entry name" value="Znf_HIT"/>
</dbReference>
<comment type="similarity">
    <text evidence="9">Belongs to the BCD1 family.</text>
</comment>
<name>A0A8T2NSL8_9TELE</name>
<dbReference type="GO" id="GO:0070761">
    <property type="term" value="C:pre-snoRNP complex"/>
    <property type="evidence" value="ECO:0007669"/>
    <property type="project" value="TreeGrafter"/>
</dbReference>
<evidence type="ECO:0000256" key="10">
    <source>
        <dbReference type="ARBA" id="ARBA00061949"/>
    </source>
</evidence>
<keyword evidence="2" id="KW-0690">Ribosome biogenesis</keyword>
<evidence type="ECO:0000256" key="3">
    <source>
        <dbReference type="ARBA" id="ARBA00022553"/>
    </source>
</evidence>